<reference evidence="2 3" key="1">
    <citation type="submission" date="2017-02" db="EMBL/GenBank/DDBJ databases">
        <authorList>
            <person name="Peterson S.W."/>
        </authorList>
    </citation>
    <scope>NUCLEOTIDE SEQUENCE [LARGE SCALE GENOMIC DNA]</scope>
    <source>
        <strain evidence="2 3">ATCC BAA-1030</strain>
    </source>
</reference>
<dbReference type="Pfam" id="PF23343">
    <property type="entry name" value="REP_ORF2-G2P"/>
    <property type="match status" value="1"/>
</dbReference>
<dbReference type="Proteomes" id="UP000190328">
    <property type="component" value="Unassembled WGS sequence"/>
</dbReference>
<dbReference type="InterPro" id="IPR056906">
    <property type="entry name" value="ORF2/G2P_dom"/>
</dbReference>
<accession>A0A1T4PDI1</accession>
<dbReference type="EMBL" id="FUXI01000020">
    <property type="protein sequence ID" value="SJZ89421.1"/>
    <property type="molecule type" value="Genomic_DNA"/>
</dbReference>
<evidence type="ECO:0000313" key="2">
    <source>
        <dbReference type="EMBL" id="SJZ89421.1"/>
    </source>
</evidence>
<dbReference type="OrthoDB" id="1733540at2"/>
<dbReference type="STRING" id="263852.SAMN02745116_01763"/>
<gene>
    <name evidence="2" type="ORF">SAMN02745116_01763</name>
</gene>
<feature type="domain" description="Replication-associated protein ORF2/G2P" evidence="1">
    <location>
        <begin position="76"/>
        <end position="187"/>
    </location>
</feature>
<sequence>MQFMKEVRYSAGEEYQEVSILPKTEKIELLNKPHGRKRKKDASRPEQRNLNYQNASKWFRLTAIANFKEGSYSIVLTFNDLSLPKSQEEAEKEFKNYMRRLNARRKKRGLANAKYLATLEGRNGRYHFNVLLDSSNTYDEIEECWQSGRGKKLLPKGFVHIKKIKKVFKGGKWLNGVEVVAQYMTKEFKEENRQGKRKWFASRNNLKKPVIHKPNKYKYTRSKIIKAVENDSLKEFLQEKYQGWEFVPFTIYERETKKSAVVEIDVREDLFLGVRIYFRLRKIDKEQKS</sequence>
<dbReference type="RefSeq" id="WP_078807696.1">
    <property type="nucleotide sequence ID" value="NZ_FUXI01000020.1"/>
</dbReference>
<proteinExistence type="predicted"/>
<evidence type="ECO:0000313" key="3">
    <source>
        <dbReference type="Proteomes" id="UP000190328"/>
    </source>
</evidence>
<protein>
    <recommendedName>
        <fullName evidence="1">Replication-associated protein ORF2/G2P domain-containing protein</fullName>
    </recommendedName>
</protein>
<dbReference type="AlphaFoldDB" id="A0A1T4PDI1"/>
<organism evidence="2 3">
    <name type="scientific">Pilibacter termitis</name>
    <dbReference type="NCBI Taxonomy" id="263852"/>
    <lineage>
        <taxon>Bacteria</taxon>
        <taxon>Bacillati</taxon>
        <taxon>Bacillota</taxon>
        <taxon>Bacilli</taxon>
        <taxon>Lactobacillales</taxon>
        <taxon>Enterococcaceae</taxon>
        <taxon>Pilibacter</taxon>
    </lineage>
</organism>
<name>A0A1T4PDI1_9ENTE</name>
<evidence type="ECO:0000259" key="1">
    <source>
        <dbReference type="Pfam" id="PF23343"/>
    </source>
</evidence>
<keyword evidence="3" id="KW-1185">Reference proteome</keyword>